<comment type="caution">
    <text evidence="2">The sequence shown here is derived from an EMBL/GenBank/DDBJ whole genome shotgun (WGS) entry which is preliminary data.</text>
</comment>
<dbReference type="Pfam" id="PF11667">
    <property type="entry name" value="DUF3267"/>
    <property type="match status" value="1"/>
</dbReference>
<dbReference type="InterPro" id="IPR021683">
    <property type="entry name" value="DUF3267"/>
</dbReference>
<accession>A0AA41XC11</accession>
<keyword evidence="3" id="KW-1185">Reference proteome</keyword>
<proteinExistence type="predicted"/>
<gene>
    <name evidence="2" type="ORF">NK662_16470</name>
</gene>
<reference evidence="2" key="1">
    <citation type="submission" date="2022-07" db="EMBL/GenBank/DDBJ databases">
        <authorList>
            <person name="Li W.-J."/>
            <person name="Deng Q.-Q."/>
        </authorList>
    </citation>
    <scope>NUCLEOTIDE SEQUENCE</scope>
    <source>
        <strain evidence="2">SYSU M60031</strain>
    </source>
</reference>
<organism evidence="2 3">
    <name type="scientific">Ectobacillus ponti</name>
    <dbReference type="NCBI Taxonomy" id="2961894"/>
    <lineage>
        <taxon>Bacteria</taxon>
        <taxon>Bacillati</taxon>
        <taxon>Bacillota</taxon>
        <taxon>Bacilli</taxon>
        <taxon>Bacillales</taxon>
        <taxon>Bacillaceae</taxon>
        <taxon>Ectobacillus</taxon>
    </lineage>
</organism>
<dbReference type="EMBL" id="JANCLT010000009">
    <property type="protein sequence ID" value="MCP8970118.1"/>
    <property type="molecule type" value="Genomic_DNA"/>
</dbReference>
<dbReference type="Proteomes" id="UP001156102">
    <property type="component" value="Unassembled WGS sequence"/>
</dbReference>
<keyword evidence="1" id="KW-1133">Transmembrane helix</keyword>
<keyword evidence="1" id="KW-0812">Transmembrane</keyword>
<sequence length="93" mass="9913">MIAIPIGLNLFISMLLIWITLAPFLILSILAPLLLGAFGMLSAALKVLILLNAMASSVDLLTALLVLRQVPSGGVLRSNGPSTYWKARQAVEL</sequence>
<feature type="transmembrane region" description="Helical" evidence="1">
    <location>
        <begin position="12"/>
        <end position="35"/>
    </location>
</feature>
<protein>
    <submittedName>
        <fullName evidence="2">DUF3267 domain-containing protein</fullName>
    </submittedName>
</protein>
<evidence type="ECO:0000256" key="1">
    <source>
        <dbReference type="SAM" id="Phobius"/>
    </source>
</evidence>
<evidence type="ECO:0000313" key="2">
    <source>
        <dbReference type="EMBL" id="MCP8970118.1"/>
    </source>
</evidence>
<evidence type="ECO:0000313" key="3">
    <source>
        <dbReference type="Proteomes" id="UP001156102"/>
    </source>
</evidence>
<dbReference type="RefSeq" id="WP_254760035.1">
    <property type="nucleotide sequence ID" value="NZ_JANCLT010000009.1"/>
</dbReference>
<dbReference type="AlphaFoldDB" id="A0AA41XC11"/>
<keyword evidence="1" id="KW-0472">Membrane</keyword>
<name>A0AA41XC11_9BACI</name>